<dbReference type="PANTHER" id="PTHR23517">
    <property type="entry name" value="RESISTANCE PROTEIN MDTM, PUTATIVE-RELATED-RELATED"/>
    <property type="match status" value="1"/>
</dbReference>
<feature type="transmembrane region" description="Helical" evidence="7">
    <location>
        <begin position="254"/>
        <end position="273"/>
    </location>
</feature>
<proteinExistence type="predicted"/>
<dbReference type="OrthoDB" id="3865324at2"/>
<evidence type="ECO:0000256" key="7">
    <source>
        <dbReference type="SAM" id="Phobius"/>
    </source>
</evidence>
<evidence type="ECO:0000256" key="2">
    <source>
        <dbReference type="ARBA" id="ARBA00022448"/>
    </source>
</evidence>
<keyword evidence="3" id="KW-1003">Cell membrane</keyword>
<gene>
    <name evidence="8" type="ORF">ET471_15510</name>
</gene>
<dbReference type="Pfam" id="PF07690">
    <property type="entry name" value="MFS_1"/>
    <property type="match status" value="1"/>
</dbReference>
<protein>
    <submittedName>
        <fullName evidence="8">MFS transporter</fullName>
    </submittedName>
</protein>
<dbReference type="RefSeq" id="WP_129189774.1">
    <property type="nucleotide sequence ID" value="NZ_CP035493.1"/>
</dbReference>
<evidence type="ECO:0000313" key="9">
    <source>
        <dbReference type="Proteomes" id="UP000292118"/>
    </source>
</evidence>
<reference evidence="8 9" key="1">
    <citation type="submission" date="2019-01" db="EMBL/GenBank/DDBJ databases">
        <title>Genome sequencing of strain FW10M-9.</title>
        <authorList>
            <person name="Heo J."/>
            <person name="Kim S.-J."/>
            <person name="Kim J.-S."/>
            <person name="Hong S.-B."/>
            <person name="Kwon S.-W."/>
        </authorList>
    </citation>
    <scope>NUCLEOTIDE SEQUENCE [LARGE SCALE GENOMIC DNA]</scope>
    <source>
        <strain evidence="8 9">FW10M-9</strain>
    </source>
</reference>
<name>A0A4P6F8P7_9MICO</name>
<dbReference type="InterPro" id="IPR011701">
    <property type="entry name" value="MFS"/>
</dbReference>
<keyword evidence="2" id="KW-0813">Transport</keyword>
<feature type="transmembrane region" description="Helical" evidence="7">
    <location>
        <begin position="169"/>
        <end position="188"/>
    </location>
</feature>
<evidence type="ECO:0000256" key="6">
    <source>
        <dbReference type="ARBA" id="ARBA00023136"/>
    </source>
</evidence>
<comment type="subcellular location">
    <subcellularLocation>
        <location evidence="1">Cell membrane</location>
        <topology evidence="1">Multi-pass membrane protein</topology>
    </subcellularLocation>
</comment>
<feature type="transmembrane region" description="Helical" evidence="7">
    <location>
        <begin position="217"/>
        <end position="242"/>
    </location>
</feature>
<feature type="transmembrane region" description="Helical" evidence="7">
    <location>
        <begin position="144"/>
        <end position="163"/>
    </location>
</feature>
<keyword evidence="4 7" id="KW-0812">Transmembrane</keyword>
<feature type="transmembrane region" description="Helical" evidence="7">
    <location>
        <begin position="101"/>
        <end position="118"/>
    </location>
</feature>
<dbReference type="GO" id="GO:0005886">
    <property type="term" value="C:plasma membrane"/>
    <property type="evidence" value="ECO:0007669"/>
    <property type="project" value="UniProtKB-SubCell"/>
</dbReference>
<feature type="transmembrane region" description="Helical" evidence="7">
    <location>
        <begin position="285"/>
        <end position="303"/>
    </location>
</feature>
<evidence type="ECO:0000313" key="8">
    <source>
        <dbReference type="EMBL" id="QAY71263.1"/>
    </source>
</evidence>
<evidence type="ECO:0000256" key="1">
    <source>
        <dbReference type="ARBA" id="ARBA00004651"/>
    </source>
</evidence>
<dbReference type="Gene3D" id="1.20.1250.20">
    <property type="entry name" value="MFS general substrate transporter like domains"/>
    <property type="match status" value="1"/>
</dbReference>
<keyword evidence="6 7" id="KW-0472">Membrane</keyword>
<dbReference type="Proteomes" id="UP000292118">
    <property type="component" value="Chromosome"/>
</dbReference>
<dbReference type="KEGG" id="xya:ET471_15510"/>
<dbReference type="InterPro" id="IPR050171">
    <property type="entry name" value="MFS_Transporters"/>
</dbReference>
<dbReference type="GO" id="GO:0022857">
    <property type="term" value="F:transmembrane transporter activity"/>
    <property type="evidence" value="ECO:0007669"/>
    <property type="project" value="InterPro"/>
</dbReference>
<evidence type="ECO:0000256" key="3">
    <source>
        <dbReference type="ARBA" id="ARBA00022475"/>
    </source>
</evidence>
<evidence type="ECO:0000256" key="5">
    <source>
        <dbReference type="ARBA" id="ARBA00022989"/>
    </source>
</evidence>
<dbReference type="SUPFAM" id="SSF103473">
    <property type="entry name" value="MFS general substrate transporter"/>
    <property type="match status" value="1"/>
</dbReference>
<keyword evidence="5 7" id="KW-1133">Transmembrane helix</keyword>
<evidence type="ECO:0000256" key="4">
    <source>
        <dbReference type="ARBA" id="ARBA00022692"/>
    </source>
</evidence>
<dbReference type="EMBL" id="CP035493">
    <property type="protein sequence ID" value="QAY71263.1"/>
    <property type="molecule type" value="Genomic_DNA"/>
</dbReference>
<dbReference type="AlphaFoldDB" id="A0A4P6F8P7"/>
<sequence length="420" mass="44650">MTLLRGLVPDDHLTRRLAVQSIISAFGDGAFLTGSAFYFTQLVGLSAQQVGVGLSVAAGVQFLASVPTGRWVDRRGAKRAWVVTAAAQAVLYFFWPAINDFLTFLLMMAAMSVVESTTRSGRNAYTIAVFPREQRVASQAFMRAARNVGYTLGALLAGMALALDSDVAMELVPLLTGALLVGNTIWVWRLPRLVVERPGERAPAAGRTKGGALRNRGFLLTSIFNGVLGTHGVLLNTVIPLWLVEKTDAPRVLLAWLFGTNTVLAVLLQVAAARGVTTVTQSLRAQYRGAACFVASCAIILITHDTTGWLTVALVWLGHVTVTGAELFQSAGMWGLVAELSDPERLGDYQGVSSLGYTLGQVWAPALYTFLAMTLGAPGWVIIALVVVGAAVAIGPAARSAERHLEHVRAPNEVTAGEPA</sequence>
<feature type="transmembrane region" description="Helical" evidence="7">
    <location>
        <begin position="21"/>
        <end position="39"/>
    </location>
</feature>
<keyword evidence="9" id="KW-1185">Reference proteome</keyword>
<dbReference type="InterPro" id="IPR036259">
    <property type="entry name" value="MFS_trans_sf"/>
</dbReference>
<organism evidence="8 9">
    <name type="scientific">Xylanimonas protaetiae</name>
    <dbReference type="NCBI Taxonomy" id="2509457"/>
    <lineage>
        <taxon>Bacteria</taxon>
        <taxon>Bacillati</taxon>
        <taxon>Actinomycetota</taxon>
        <taxon>Actinomycetes</taxon>
        <taxon>Micrococcales</taxon>
        <taxon>Promicromonosporaceae</taxon>
        <taxon>Xylanimonas</taxon>
    </lineage>
</organism>
<accession>A0A4P6F8P7</accession>
<feature type="transmembrane region" description="Helical" evidence="7">
    <location>
        <begin position="377"/>
        <end position="398"/>
    </location>
</feature>